<evidence type="ECO:0000256" key="9">
    <source>
        <dbReference type="PIRNR" id="PIRNR006221"/>
    </source>
</evidence>
<dbReference type="Proteomes" id="UP001177744">
    <property type="component" value="Unassembled WGS sequence"/>
</dbReference>
<keyword evidence="5 9" id="KW-0418">Kinase</keyword>
<dbReference type="GO" id="GO:0102193">
    <property type="term" value="F:protein-ribulosamine 3-kinase activity"/>
    <property type="evidence" value="ECO:0007669"/>
    <property type="project" value="UniProtKB-EC"/>
</dbReference>
<dbReference type="PIRSF" id="PIRSF006221">
    <property type="entry name" value="Ketosamine-3-kinase"/>
    <property type="match status" value="1"/>
</dbReference>
<keyword evidence="4" id="KW-0547">Nucleotide-binding</keyword>
<evidence type="ECO:0000256" key="8">
    <source>
        <dbReference type="ARBA" id="ARBA00050767"/>
    </source>
</evidence>
<dbReference type="InterPro" id="IPR011009">
    <property type="entry name" value="Kinase-like_dom_sf"/>
</dbReference>
<evidence type="ECO:0000256" key="5">
    <source>
        <dbReference type="ARBA" id="ARBA00022777"/>
    </source>
</evidence>
<dbReference type="EC" id="2.7.1.172" evidence="2"/>
<dbReference type="EMBL" id="JAULJE010000020">
    <property type="protein sequence ID" value="KAK1330684.1"/>
    <property type="molecule type" value="Genomic_DNA"/>
</dbReference>
<dbReference type="GO" id="GO:0016301">
    <property type="term" value="F:kinase activity"/>
    <property type="evidence" value="ECO:0007669"/>
    <property type="project" value="UniProtKB-UniRule"/>
</dbReference>
<dbReference type="SUPFAM" id="SSF56112">
    <property type="entry name" value="Protein kinase-like (PK-like)"/>
    <property type="match status" value="1"/>
</dbReference>
<dbReference type="FunFam" id="3.30.200.20:FF:000264">
    <property type="entry name" value="Protein-ribulosamine 3-kinase, chloroplastic"/>
    <property type="match status" value="1"/>
</dbReference>
<evidence type="ECO:0000256" key="3">
    <source>
        <dbReference type="ARBA" id="ARBA00022679"/>
    </source>
</evidence>
<evidence type="ECO:0000313" key="10">
    <source>
        <dbReference type="EMBL" id="KAK1330684.1"/>
    </source>
</evidence>
<dbReference type="FunFam" id="3.90.1200.10:FF:000003">
    <property type="entry name" value="fructosamine-3-kinase isoform X1"/>
    <property type="match status" value="1"/>
</dbReference>
<dbReference type="InterPro" id="IPR016477">
    <property type="entry name" value="Fructo-/Ketosamine-3-kinase"/>
</dbReference>
<reference evidence="10" key="1">
    <citation type="submission" date="2023-06" db="EMBL/GenBank/DDBJ databases">
        <title>Reference genome for the Northern bat (Eptesicus nilssonii), a most northern bat species.</title>
        <authorList>
            <person name="Laine V.N."/>
            <person name="Pulliainen A.T."/>
            <person name="Lilley T.M."/>
        </authorList>
    </citation>
    <scope>NUCLEOTIDE SEQUENCE</scope>
    <source>
        <strain evidence="10">BLF_Eptnil</strain>
        <tissue evidence="10">Kidney</tissue>
    </source>
</reference>
<name>A0AA40HG99_CNENI</name>
<evidence type="ECO:0000256" key="1">
    <source>
        <dbReference type="ARBA" id="ARBA00009460"/>
    </source>
</evidence>
<evidence type="ECO:0000256" key="7">
    <source>
        <dbReference type="ARBA" id="ARBA00048655"/>
    </source>
</evidence>
<keyword evidence="11" id="KW-1185">Reference proteome</keyword>
<gene>
    <name evidence="10" type="ORF">QTO34_008621</name>
</gene>
<evidence type="ECO:0000313" key="11">
    <source>
        <dbReference type="Proteomes" id="UP001177744"/>
    </source>
</evidence>
<comment type="catalytic activity">
    <reaction evidence="7">
        <text>N(6)-D-ribulosyl-L-lysyl-[protein] + ATP = N(6)-(3-O-phospho-D-ribulosyl)-L-lysyl-[protein] + ADP + H(+)</text>
        <dbReference type="Rhea" id="RHEA:48432"/>
        <dbReference type="Rhea" id="RHEA-COMP:12103"/>
        <dbReference type="Rhea" id="RHEA-COMP:12104"/>
        <dbReference type="ChEBI" id="CHEBI:15378"/>
        <dbReference type="ChEBI" id="CHEBI:30616"/>
        <dbReference type="ChEBI" id="CHEBI:90418"/>
        <dbReference type="ChEBI" id="CHEBI:90420"/>
        <dbReference type="ChEBI" id="CHEBI:456216"/>
        <dbReference type="EC" id="2.7.1.172"/>
    </reaction>
    <physiologicalReaction direction="left-to-right" evidence="7">
        <dbReference type="Rhea" id="RHEA:48433"/>
    </physiologicalReaction>
</comment>
<dbReference type="PANTHER" id="PTHR12149">
    <property type="entry name" value="FRUCTOSAMINE 3 KINASE-RELATED PROTEIN"/>
    <property type="match status" value="1"/>
</dbReference>
<keyword evidence="6" id="KW-0067">ATP-binding</keyword>
<comment type="similarity">
    <text evidence="1 9">Belongs to the fructosamine kinase family.</text>
</comment>
<evidence type="ECO:0000256" key="2">
    <source>
        <dbReference type="ARBA" id="ARBA00011961"/>
    </source>
</evidence>
<evidence type="ECO:0000256" key="4">
    <source>
        <dbReference type="ARBA" id="ARBA00022741"/>
    </source>
</evidence>
<dbReference type="Gene3D" id="3.90.1200.10">
    <property type="match status" value="1"/>
</dbReference>
<organism evidence="10 11">
    <name type="scientific">Cnephaeus nilssonii</name>
    <name type="common">Northern bat</name>
    <name type="synonym">Eptesicus nilssonii</name>
    <dbReference type="NCBI Taxonomy" id="3371016"/>
    <lineage>
        <taxon>Eukaryota</taxon>
        <taxon>Metazoa</taxon>
        <taxon>Chordata</taxon>
        <taxon>Craniata</taxon>
        <taxon>Vertebrata</taxon>
        <taxon>Euteleostomi</taxon>
        <taxon>Mammalia</taxon>
        <taxon>Eutheria</taxon>
        <taxon>Laurasiatheria</taxon>
        <taxon>Chiroptera</taxon>
        <taxon>Yangochiroptera</taxon>
        <taxon>Vespertilionidae</taxon>
        <taxon>Cnephaeus</taxon>
    </lineage>
</organism>
<evidence type="ECO:0000256" key="6">
    <source>
        <dbReference type="ARBA" id="ARBA00022840"/>
    </source>
</evidence>
<sequence>MEELLRRELGCSSVKATGHSGGGCISQGQSYDTDRGRVFVKVNAQPEARRMFEGEMASLTAILQTDTVKVPKPIKVLDAPGGSSMLVMEHLDMRYLSSHAAKLGAQLADLHLENKRLGETLQKEASRVGRGGGQVERPFIDQFGFDVVTCCGYLPQVNDWQKDWVAFYAQQRIQPQMDMLAKGVGDRDALELWSALQLKIPGLFLDLDIVPALLHGDLWGGNVAEDSSGPIIFDPASFYGHSEYELAIAGMFGGFSSTFYSAYHSKIPKAPGFEKRLKLYQLFHYLNHWNHFGSGYRGSSLNIMRNLI</sequence>
<dbReference type="Pfam" id="PF03881">
    <property type="entry name" value="Fructosamin_kin"/>
    <property type="match status" value="1"/>
</dbReference>
<dbReference type="PANTHER" id="PTHR12149:SF10">
    <property type="entry name" value="KETOSAMINE-3-KINASE"/>
    <property type="match status" value="1"/>
</dbReference>
<dbReference type="Gene3D" id="3.30.200.20">
    <property type="entry name" value="Phosphorylase Kinase, domain 1"/>
    <property type="match status" value="1"/>
</dbReference>
<dbReference type="GO" id="GO:0005524">
    <property type="term" value="F:ATP binding"/>
    <property type="evidence" value="ECO:0007669"/>
    <property type="project" value="UniProtKB-KW"/>
</dbReference>
<dbReference type="GO" id="GO:0005829">
    <property type="term" value="C:cytosol"/>
    <property type="evidence" value="ECO:0007669"/>
    <property type="project" value="UniProtKB-ARBA"/>
</dbReference>
<keyword evidence="3 9" id="KW-0808">Transferase</keyword>
<proteinExistence type="inferred from homology"/>
<comment type="catalytic activity">
    <reaction evidence="8">
        <text>N(6)-(D-psicosyl)-L-lysyl-[protein] + ATP = N(6)-(3-O-phospho-D-psicosyl)-L-lysyl-[protein] + ADP + H(+)</text>
        <dbReference type="Rhea" id="RHEA:61392"/>
        <dbReference type="Rhea" id="RHEA-COMP:15796"/>
        <dbReference type="Rhea" id="RHEA-COMP:15797"/>
        <dbReference type="ChEBI" id="CHEBI:15378"/>
        <dbReference type="ChEBI" id="CHEBI:30616"/>
        <dbReference type="ChEBI" id="CHEBI:144621"/>
        <dbReference type="ChEBI" id="CHEBI:144622"/>
        <dbReference type="ChEBI" id="CHEBI:456216"/>
    </reaction>
    <physiologicalReaction direction="left-to-right" evidence="8">
        <dbReference type="Rhea" id="RHEA:61393"/>
    </physiologicalReaction>
</comment>
<comment type="caution">
    <text evidence="10">The sequence shown here is derived from an EMBL/GenBank/DDBJ whole genome shotgun (WGS) entry which is preliminary data.</text>
</comment>
<protein>
    <recommendedName>
        <fullName evidence="2">protein-ribulosamine 3-kinase</fullName>
        <ecNumber evidence="2">2.7.1.172</ecNumber>
    </recommendedName>
</protein>
<dbReference type="AlphaFoldDB" id="A0AA40HG99"/>
<accession>A0AA40HG99</accession>